<gene>
    <name evidence="2" type="ORF">N869_09115</name>
</gene>
<dbReference type="EMBL" id="AXCZ01000022">
    <property type="protein sequence ID" value="KGM13856.1"/>
    <property type="molecule type" value="Genomic_DNA"/>
</dbReference>
<comment type="caution">
    <text evidence="2">The sequence shown here is derived from an EMBL/GenBank/DDBJ whole genome shotgun (WGS) entry which is preliminary data.</text>
</comment>
<name>A0A0A0C0X1_9CELL</name>
<dbReference type="PROSITE" id="PS51257">
    <property type="entry name" value="PROKAR_LIPOPROTEIN"/>
    <property type="match status" value="1"/>
</dbReference>
<sequence>MVRRVPPLVGAVLTTGLLLTAGCTGTDPGPDTATPEPSPVDGWATAGTGDVVKETLRCPRMPEVVAFNTPRHAITTLMDDCEPLAELVGRADADEQIVAVHSEVTNGAFTVEGQPTESLASWLAVLAHRASDEPMPPPPIAGVQP</sequence>
<evidence type="ECO:0000256" key="1">
    <source>
        <dbReference type="SAM" id="SignalP"/>
    </source>
</evidence>
<organism evidence="2 3">
    <name type="scientific">Cellulomonas bogoriensis 69B4 = DSM 16987</name>
    <dbReference type="NCBI Taxonomy" id="1386082"/>
    <lineage>
        <taxon>Bacteria</taxon>
        <taxon>Bacillati</taxon>
        <taxon>Actinomycetota</taxon>
        <taxon>Actinomycetes</taxon>
        <taxon>Micrococcales</taxon>
        <taxon>Cellulomonadaceae</taxon>
        <taxon>Cellulomonas</taxon>
    </lineage>
</organism>
<proteinExistence type="predicted"/>
<feature type="chain" id="PRO_5039495298" description="Secreted protein" evidence="1">
    <location>
        <begin position="22"/>
        <end position="145"/>
    </location>
</feature>
<keyword evidence="1" id="KW-0732">Signal</keyword>
<dbReference type="AlphaFoldDB" id="A0A0A0C0X1"/>
<feature type="signal peptide" evidence="1">
    <location>
        <begin position="1"/>
        <end position="21"/>
    </location>
</feature>
<evidence type="ECO:0000313" key="2">
    <source>
        <dbReference type="EMBL" id="KGM13856.1"/>
    </source>
</evidence>
<dbReference type="Proteomes" id="UP000054314">
    <property type="component" value="Unassembled WGS sequence"/>
</dbReference>
<evidence type="ECO:0000313" key="3">
    <source>
        <dbReference type="Proteomes" id="UP000054314"/>
    </source>
</evidence>
<evidence type="ECO:0008006" key="4">
    <source>
        <dbReference type="Google" id="ProtNLM"/>
    </source>
</evidence>
<accession>A0A0A0C0X1</accession>
<protein>
    <recommendedName>
        <fullName evidence="4">Secreted protein</fullName>
    </recommendedName>
</protein>
<keyword evidence="3" id="KW-1185">Reference proteome</keyword>
<reference evidence="2 3" key="1">
    <citation type="submission" date="2013-08" db="EMBL/GenBank/DDBJ databases">
        <title>Genome sequencing of Cellulomonas bogoriensis 69B4.</title>
        <authorList>
            <person name="Chen F."/>
            <person name="Li Y."/>
            <person name="Wang G."/>
        </authorList>
    </citation>
    <scope>NUCLEOTIDE SEQUENCE [LARGE SCALE GENOMIC DNA]</scope>
    <source>
        <strain evidence="2 3">69B4</strain>
    </source>
</reference>